<evidence type="ECO:0000313" key="1">
    <source>
        <dbReference type="EMBL" id="CEG21372.1"/>
    </source>
</evidence>
<name>A0A098EHS7_9BACL</name>
<organism evidence="1 2">
    <name type="scientific">Planococcus massiliensis</name>
    <dbReference type="NCBI Taxonomy" id="1499687"/>
    <lineage>
        <taxon>Bacteria</taxon>
        <taxon>Bacillati</taxon>
        <taxon>Bacillota</taxon>
        <taxon>Bacilli</taxon>
        <taxon>Bacillales</taxon>
        <taxon>Caryophanaceae</taxon>
        <taxon>Planococcus</taxon>
    </lineage>
</organism>
<sequence>MDMERIKKEVLEAVSERQLQSFKSQFIKETGFPVAKEELRSFQYAKEVLEILGVETKLSFHDSFVSLPIHARLSLQGEEFQCSTHAMSTSTGEIGLNGKLRYVKRLDENTAASKEIVLTEGTVSPGAVRMAEKAGAKAVIFIESETVRKALSVDGAEDNANSAPHYFSSIPVLLMNENEGDKLKNSWSQAAGEPCCWLMTEVETGWREVPTLTAEIRNPVSADFIQASSTIDSAENAGTNAILLEMARVLSSQNLFFDKSIRLLFLSKHYQVSWEEQQSECLLHLHLDDRHHEGFELRKGSLPAAARALIQAERNSRKSGITHLKADCQQHLALILEACTDQLPFAQETDEEGFKEAK</sequence>
<evidence type="ECO:0000313" key="2">
    <source>
        <dbReference type="Proteomes" id="UP000043699"/>
    </source>
</evidence>
<keyword evidence="2" id="KW-1185">Reference proteome</keyword>
<dbReference type="AlphaFoldDB" id="A0A098EHS7"/>
<dbReference type="Proteomes" id="UP000043699">
    <property type="component" value="Unassembled WGS sequence"/>
</dbReference>
<gene>
    <name evidence="1" type="ORF">BN1080_00281</name>
</gene>
<proteinExistence type="predicted"/>
<dbReference type="STRING" id="1499687.BN1080_00281"/>
<reference evidence="1 2" key="1">
    <citation type="submission" date="2014-09" db="EMBL/GenBank/DDBJ databases">
        <authorList>
            <person name="Urmite Genomes Urmite Genomes"/>
        </authorList>
    </citation>
    <scope>NUCLEOTIDE SEQUENCE [LARGE SCALE GENOMIC DNA]</scope>
    <source>
        <strain evidence="1 2">ES2</strain>
    </source>
</reference>
<dbReference type="Gene3D" id="3.50.30.30">
    <property type="match status" value="1"/>
</dbReference>
<dbReference type="EMBL" id="CCXS01000001">
    <property type="protein sequence ID" value="CEG21372.1"/>
    <property type="molecule type" value="Genomic_DNA"/>
</dbReference>
<accession>A0A098EHS7</accession>
<protein>
    <submittedName>
        <fullName evidence="1">Uncharacterized protein</fullName>
    </submittedName>
</protein>